<dbReference type="Proteomes" id="UP000542973">
    <property type="component" value="Unassembled WGS sequence"/>
</dbReference>
<evidence type="ECO:0000313" key="1">
    <source>
        <dbReference type="EMBL" id="NNH10619.1"/>
    </source>
</evidence>
<protein>
    <submittedName>
        <fullName evidence="1">Uncharacterized protein</fullName>
    </submittedName>
</protein>
<reference evidence="1 2" key="1">
    <citation type="submission" date="2020-05" db="EMBL/GenBank/DDBJ databases">
        <title>MicrobeNet Type strains.</title>
        <authorList>
            <person name="Nicholson A.C."/>
        </authorList>
    </citation>
    <scope>NUCLEOTIDE SEQUENCE [LARGE SCALE GENOMIC DNA]</scope>
    <source>
        <strain evidence="1 2">ATCC 700815</strain>
    </source>
</reference>
<name>A0A849BJ08_9BURK</name>
<sequence>MSTPLFPQEIYLLERYSSVEYFDAMRGAWEAMLDHVEDCMARFMTQLPPDYRSRPQPLQPDIVWGQRVIPNFRNTSLVLDDGFIKLTHGDAQGLFAASGIMEGVRGQRDFSADWMDEVTPGAAARYEALLYAAQDYATNVSTTAHAGWVTTVLSTDYSDQFQGPLNPPAAWPRYRLDSTVQVRTDDAVTESGIYLPDIDDSCAQFLIAGTQAPDAPVGFDGQQYISMTAALWTRVRRVEGESVVDGLADLSAATEVRQSVRVPGGDVCPRSGWWFTPSSAGSRRYFRQGEVFPIAEGSDYGATFWQWDVDQADPRL</sequence>
<dbReference type="EMBL" id="JABEMD010000008">
    <property type="protein sequence ID" value="NNH10619.1"/>
    <property type="molecule type" value="Genomic_DNA"/>
</dbReference>
<organism evidence="1 2">
    <name type="scientific">Cupriavidus gilardii</name>
    <dbReference type="NCBI Taxonomy" id="82541"/>
    <lineage>
        <taxon>Bacteria</taxon>
        <taxon>Pseudomonadati</taxon>
        <taxon>Pseudomonadota</taxon>
        <taxon>Betaproteobacteria</taxon>
        <taxon>Burkholderiales</taxon>
        <taxon>Burkholderiaceae</taxon>
        <taxon>Cupriavidus</taxon>
    </lineage>
</organism>
<dbReference type="AlphaFoldDB" id="A0A849BJ08"/>
<proteinExistence type="predicted"/>
<gene>
    <name evidence="1" type="ORF">HLB16_06940</name>
</gene>
<dbReference type="RefSeq" id="WP_151022426.1">
    <property type="nucleotide sequence ID" value="NZ_BAAAEB010000003.1"/>
</dbReference>
<accession>A0A849BJ08</accession>
<evidence type="ECO:0000313" key="2">
    <source>
        <dbReference type="Proteomes" id="UP000542973"/>
    </source>
</evidence>
<comment type="caution">
    <text evidence="1">The sequence shown here is derived from an EMBL/GenBank/DDBJ whole genome shotgun (WGS) entry which is preliminary data.</text>
</comment>